<feature type="region of interest" description="Disordered" evidence="1">
    <location>
        <begin position="58"/>
        <end position="77"/>
    </location>
</feature>
<evidence type="ECO:0000256" key="1">
    <source>
        <dbReference type="SAM" id="MobiDB-lite"/>
    </source>
</evidence>
<comment type="caution">
    <text evidence="2">The sequence shown here is derived from an EMBL/GenBank/DDBJ whole genome shotgun (WGS) entry which is preliminary data.</text>
</comment>
<organism evidence="2 3">
    <name type="scientific">Xanthomonas axonopodis pv. melhusii</name>
    <dbReference type="NCBI Taxonomy" id="487834"/>
    <lineage>
        <taxon>Bacteria</taxon>
        <taxon>Pseudomonadati</taxon>
        <taxon>Pseudomonadota</taxon>
        <taxon>Gammaproteobacteria</taxon>
        <taxon>Lysobacterales</taxon>
        <taxon>Lysobacteraceae</taxon>
        <taxon>Xanthomonas</taxon>
    </lineage>
</organism>
<evidence type="ECO:0000313" key="3">
    <source>
        <dbReference type="Proteomes" id="UP000190559"/>
    </source>
</evidence>
<protein>
    <submittedName>
        <fullName evidence="2">Uncharacterized protein</fullName>
    </submittedName>
</protein>
<name>A0A1T1P0X6_9XANT</name>
<accession>A0A1T1P0X6</accession>
<gene>
    <name evidence="2" type="ORF">Xmlh_02825</name>
</gene>
<sequence>MIAWKRSSTVWRRERVKRTPPGTCSDQPASVRFNVDDIERTRRHVRRIFIRAPRCCDDDSPRATVPPPSPTCRMPWP</sequence>
<feature type="compositionally biased region" description="Pro residues" evidence="1">
    <location>
        <begin position="64"/>
        <end position="77"/>
    </location>
</feature>
<dbReference type="Proteomes" id="UP000190559">
    <property type="component" value="Unassembled WGS sequence"/>
</dbReference>
<evidence type="ECO:0000313" key="2">
    <source>
        <dbReference type="EMBL" id="OOW69083.1"/>
    </source>
</evidence>
<dbReference type="EMBL" id="LOJW01000025">
    <property type="protein sequence ID" value="OOW69083.1"/>
    <property type="molecule type" value="Genomic_DNA"/>
</dbReference>
<dbReference type="AlphaFoldDB" id="A0A1T1P0X6"/>
<reference evidence="2 3" key="1">
    <citation type="submission" date="2015-12" db="EMBL/GenBank/DDBJ databases">
        <authorList>
            <person name="Shamseldin A."/>
            <person name="Moawad H."/>
            <person name="Abd El-Rahim W.M."/>
            <person name="Sadowsky M.J."/>
        </authorList>
    </citation>
    <scope>NUCLEOTIDE SEQUENCE [LARGE SCALE GENOMIC DNA]</scope>
    <source>
        <strain evidence="2 3">LMG9050</strain>
    </source>
</reference>
<proteinExistence type="predicted"/>